<dbReference type="InterPro" id="IPR017469">
    <property type="entry name" value="PEP-CTERM_FemAB-rel"/>
</dbReference>
<name>A0A1H7YDT4_9SPHN</name>
<dbReference type="InterPro" id="IPR050644">
    <property type="entry name" value="PG_Glycine_Bridge_Synth"/>
</dbReference>
<dbReference type="AlphaFoldDB" id="A0A1H7YDT4"/>
<dbReference type="PANTHER" id="PTHR36174:SF1">
    <property type="entry name" value="LIPID II:GLYCINE GLYCYLTRANSFERASE"/>
    <property type="match status" value="1"/>
</dbReference>
<dbReference type="RefSeq" id="WP_093663599.1">
    <property type="nucleotide sequence ID" value="NZ_FOCF01000001.1"/>
</dbReference>
<dbReference type="PANTHER" id="PTHR36174">
    <property type="entry name" value="LIPID II:GLYCINE GLYCYLTRANSFERASE"/>
    <property type="match status" value="1"/>
</dbReference>
<sequence>MGARGPGDRRAAGVTLFVRQLDLADASQRARIDAFVAEAPDSTPFHLPGWSIAVATATRNPARYLIAERPNGALAGVLPLTEMRSLLFGRALVSTGFGVDGGVLGEGAESLADAAWALAQRIGCGDVELRGGAAPPGWSVDDTSYQGFVRDLAADEASQLQAIPRKQRAEVRRSLGLDLEVTVGSELDEHYRVYAESVRNLGTPVFPRRLFREVAARIDSDVLTVRSEGRAVASVLSLYWQGVIYPYWGGGTPAARGLRANDRMYFALMNHARKRGCTRFDFGRSKTETGAAAFKKNWGFDPVPRRYVRRSEGPVREVNPLNPKYTLMVRNWKRLPLPVATMLGPWISRGLG</sequence>
<evidence type="ECO:0000259" key="1">
    <source>
        <dbReference type="Pfam" id="PF13480"/>
    </source>
</evidence>
<dbReference type="NCBIfam" id="TIGR03019">
    <property type="entry name" value="pepcterm_femAB"/>
    <property type="match status" value="1"/>
</dbReference>
<dbReference type="SUPFAM" id="SSF55729">
    <property type="entry name" value="Acyl-CoA N-acyltransferases (Nat)"/>
    <property type="match status" value="1"/>
</dbReference>
<proteinExistence type="predicted"/>
<dbReference type="EMBL" id="FOCF01000001">
    <property type="protein sequence ID" value="SEM43339.1"/>
    <property type="molecule type" value="Genomic_DNA"/>
</dbReference>
<dbReference type="Pfam" id="PF13480">
    <property type="entry name" value="Acetyltransf_6"/>
    <property type="match status" value="1"/>
</dbReference>
<organism evidence="2 3">
    <name type="scientific">Sphingomonas gellani</name>
    <dbReference type="NCBI Taxonomy" id="1166340"/>
    <lineage>
        <taxon>Bacteria</taxon>
        <taxon>Pseudomonadati</taxon>
        <taxon>Pseudomonadota</taxon>
        <taxon>Alphaproteobacteria</taxon>
        <taxon>Sphingomonadales</taxon>
        <taxon>Sphingomonadaceae</taxon>
        <taxon>Sphingomonas</taxon>
    </lineage>
</organism>
<dbReference type="Gene3D" id="3.40.630.30">
    <property type="match status" value="1"/>
</dbReference>
<keyword evidence="3" id="KW-1185">Reference proteome</keyword>
<protein>
    <submittedName>
        <fullName evidence="2">FemAB-related protein, PEP-CTERM system-associated</fullName>
    </submittedName>
</protein>
<dbReference type="Proteomes" id="UP000199206">
    <property type="component" value="Unassembled WGS sequence"/>
</dbReference>
<dbReference type="OrthoDB" id="9773932at2"/>
<accession>A0A1H7YDT4</accession>
<dbReference type="InterPro" id="IPR016181">
    <property type="entry name" value="Acyl_CoA_acyltransferase"/>
</dbReference>
<gene>
    <name evidence="2" type="ORF">SAMN05192583_0190</name>
</gene>
<dbReference type="InterPro" id="IPR038740">
    <property type="entry name" value="BioF2-like_GNAT_dom"/>
</dbReference>
<evidence type="ECO:0000313" key="2">
    <source>
        <dbReference type="EMBL" id="SEM43339.1"/>
    </source>
</evidence>
<reference evidence="3" key="1">
    <citation type="submission" date="2016-10" db="EMBL/GenBank/DDBJ databases">
        <authorList>
            <person name="Varghese N."/>
            <person name="Submissions S."/>
        </authorList>
    </citation>
    <scope>NUCLEOTIDE SEQUENCE [LARGE SCALE GENOMIC DNA]</scope>
    <source>
        <strain evidence="3">S6-262</strain>
    </source>
</reference>
<evidence type="ECO:0000313" key="3">
    <source>
        <dbReference type="Proteomes" id="UP000199206"/>
    </source>
</evidence>
<dbReference type="STRING" id="1166340.SAMN05192583_0190"/>
<feature type="domain" description="BioF2-like acetyltransferase" evidence="1">
    <location>
        <begin position="165"/>
        <end position="295"/>
    </location>
</feature>